<evidence type="ECO:0000256" key="1">
    <source>
        <dbReference type="ARBA" id="ARBA00011073"/>
    </source>
</evidence>
<dbReference type="InterPro" id="IPR025965">
    <property type="entry name" value="FlgD/Vpr_Ig-like"/>
</dbReference>
<feature type="active site" description="Charge relay system" evidence="5">
    <location>
        <position position="453"/>
    </location>
</feature>
<comment type="caution">
    <text evidence="9">The sequence shown here is derived from an EMBL/GenBank/DDBJ whole genome shotgun (WGS) entry which is preliminary data.</text>
</comment>
<evidence type="ECO:0000256" key="3">
    <source>
        <dbReference type="ARBA" id="ARBA00022801"/>
    </source>
</evidence>
<dbReference type="PROSITE" id="PS00138">
    <property type="entry name" value="SUBTILASE_SER"/>
    <property type="match status" value="1"/>
</dbReference>
<dbReference type="InterPro" id="IPR023828">
    <property type="entry name" value="Peptidase_S8_Ser-AS"/>
</dbReference>
<dbReference type="GO" id="GO:0004252">
    <property type="term" value="F:serine-type endopeptidase activity"/>
    <property type="evidence" value="ECO:0007669"/>
    <property type="project" value="UniProtKB-UniRule"/>
</dbReference>
<dbReference type="PROSITE" id="PS51892">
    <property type="entry name" value="SUBTILASE"/>
    <property type="match status" value="1"/>
</dbReference>
<dbReference type="Gene3D" id="3.40.50.200">
    <property type="entry name" value="Peptidase S8/S53 domain"/>
    <property type="match status" value="1"/>
</dbReference>
<dbReference type="GO" id="GO:0006508">
    <property type="term" value="P:proteolysis"/>
    <property type="evidence" value="ECO:0007669"/>
    <property type="project" value="UniProtKB-KW"/>
</dbReference>
<evidence type="ECO:0000256" key="2">
    <source>
        <dbReference type="ARBA" id="ARBA00022670"/>
    </source>
</evidence>
<dbReference type="PANTHER" id="PTHR43806">
    <property type="entry name" value="PEPTIDASE S8"/>
    <property type="match status" value="1"/>
</dbReference>
<feature type="domain" description="Peptidase S8/S53" evidence="7">
    <location>
        <begin position="224"/>
        <end position="499"/>
    </location>
</feature>
<dbReference type="Gene3D" id="2.60.40.4070">
    <property type="match status" value="1"/>
</dbReference>
<dbReference type="EMBL" id="JAGQHS010000086">
    <property type="protein sequence ID" value="MCA9757194.1"/>
    <property type="molecule type" value="Genomic_DNA"/>
</dbReference>
<reference evidence="9" key="1">
    <citation type="submission" date="2020-04" db="EMBL/GenBank/DDBJ databases">
        <authorList>
            <person name="Zhang T."/>
        </authorList>
    </citation>
    <scope>NUCLEOTIDE SEQUENCE</scope>
    <source>
        <strain evidence="9">HKST-UBA02</strain>
    </source>
</reference>
<reference evidence="9" key="2">
    <citation type="journal article" date="2021" name="Microbiome">
        <title>Successional dynamics and alternative stable states in a saline activated sludge microbial community over 9 years.</title>
        <authorList>
            <person name="Wang Y."/>
            <person name="Ye J."/>
            <person name="Ju F."/>
            <person name="Liu L."/>
            <person name="Boyd J.A."/>
            <person name="Deng Y."/>
            <person name="Parks D.H."/>
            <person name="Jiang X."/>
            <person name="Yin X."/>
            <person name="Woodcroft B.J."/>
            <person name="Tyson G.W."/>
            <person name="Hugenholtz P."/>
            <person name="Polz M.F."/>
            <person name="Zhang T."/>
        </authorList>
    </citation>
    <scope>NUCLEOTIDE SEQUENCE</scope>
    <source>
        <strain evidence="9">HKST-UBA02</strain>
    </source>
</reference>
<comment type="similarity">
    <text evidence="1 5">Belongs to the peptidase S8 family.</text>
</comment>
<evidence type="ECO:0000259" key="8">
    <source>
        <dbReference type="Pfam" id="PF13860"/>
    </source>
</evidence>
<keyword evidence="6" id="KW-0732">Signal</keyword>
<dbReference type="PANTHER" id="PTHR43806:SF67">
    <property type="entry name" value="EGF-LIKE DOMAIN-CONTAINING PROTEIN"/>
    <property type="match status" value="1"/>
</dbReference>
<dbReference type="InterPro" id="IPR015500">
    <property type="entry name" value="Peptidase_S8_subtilisin-rel"/>
</dbReference>
<evidence type="ECO:0000256" key="4">
    <source>
        <dbReference type="ARBA" id="ARBA00022825"/>
    </source>
</evidence>
<dbReference type="Pfam" id="PF13860">
    <property type="entry name" value="FlgD_ig"/>
    <property type="match status" value="1"/>
</dbReference>
<evidence type="ECO:0000256" key="5">
    <source>
        <dbReference type="PROSITE-ProRule" id="PRU01240"/>
    </source>
</evidence>
<accession>A0A956NDX9</accession>
<proteinExistence type="inferred from homology"/>
<protein>
    <submittedName>
        <fullName evidence="9">S8 family serine peptidase</fullName>
    </submittedName>
</protein>
<keyword evidence="4 5" id="KW-0720">Serine protease</keyword>
<evidence type="ECO:0000313" key="10">
    <source>
        <dbReference type="Proteomes" id="UP000739538"/>
    </source>
</evidence>
<sequence length="611" mass="65679">MAAHPSPLRFAAFAALVCVVAAPALSAELVRPATLIDAGSMAFRSAARDEGEIQTTIRELEEHARRNEALPRVWVYFRDKEIDSSEDLVRALHAVEADLNPREADRRQRRNAPLDYYDLPIPDEYMSALAGFGTVHRTSRWLNAVSMVVTVEDARRVAELPFVAKLVPVRSAASSHGWVSDAAPTGRDPQPPFRGLGDPLEYGLSRAQLEQINVIEAHANGLSGAGVTVAVFDTGFYHDHPAFQQAVSEGRLLAQYDFVKDDEETQNEEGDPDSQHSHGTYTWSALGGFYSGELVGPAYGASFILAKTEDIETETPIEEDNWIAAAEWASGLGAELISSSLTYTSWYEYEDMDGDTAPITIAADLGPSRGFLTVASAGNLGGAEWYYVGAPADGDSVLTVGAVDLDNEVAYWSSRGPSFDGRTKPDVVALGVDTYCAIPPSFGEDFYWISGTSLSCPLVAGAAALVFEAQPTWSAISVRDALRYSGDSTKTPDNDRGWGLIDVMRAVSFPAAAPELETPVVGAPKLTVSPNPSPDRFRFEWQQPGPAGRSLIVQVLDATGREVARTEAPAGASSIEWNGNGASGAPLPAGVYLARVHSGEWQATARIVKTR</sequence>
<evidence type="ECO:0000259" key="7">
    <source>
        <dbReference type="Pfam" id="PF00082"/>
    </source>
</evidence>
<feature type="active site" description="Charge relay system" evidence="5">
    <location>
        <position position="233"/>
    </location>
</feature>
<keyword evidence="2 5" id="KW-0645">Protease</keyword>
<dbReference type="InterPro" id="IPR000209">
    <property type="entry name" value="Peptidase_S8/S53_dom"/>
</dbReference>
<evidence type="ECO:0000256" key="6">
    <source>
        <dbReference type="SAM" id="SignalP"/>
    </source>
</evidence>
<organism evidence="9 10">
    <name type="scientific">Eiseniibacteriota bacterium</name>
    <dbReference type="NCBI Taxonomy" id="2212470"/>
    <lineage>
        <taxon>Bacteria</taxon>
        <taxon>Candidatus Eiseniibacteriota</taxon>
    </lineage>
</organism>
<name>A0A956NDX9_UNCEI</name>
<feature type="signal peptide" evidence="6">
    <location>
        <begin position="1"/>
        <end position="26"/>
    </location>
</feature>
<keyword evidence="3 5" id="KW-0378">Hydrolase</keyword>
<evidence type="ECO:0000313" key="9">
    <source>
        <dbReference type="EMBL" id="MCA9757194.1"/>
    </source>
</evidence>
<gene>
    <name evidence="9" type="ORF">KDA27_15420</name>
</gene>
<dbReference type="InterPro" id="IPR036852">
    <property type="entry name" value="Peptidase_S8/S53_dom_sf"/>
</dbReference>
<dbReference type="Proteomes" id="UP000739538">
    <property type="component" value="Unassembled WGS sequence"/>
</dbReference>
<dbReference type="SUPFAM" id="SSF52743">
    <property type="entry name" value="Subtilisin-like"/>
    <property type="match status" value="1"/>
</dbReference>
<feature type="active site" description="Charge relay system" evidence="5">
    <location>
        <position position="278"/>
    </location>
</feature>
<dbReference type="PRINTS" id="PR00723">
    <property type="entry name" value="SUBTILISIN"/>
</dbReference>
<feature type="domain" description="FlgD/Vpr Ig-like" evidence="8">
    <location>
        <begin position="542"/>
        <end position="597"/>
    </location>
</feature>
<feature type="chain" id="PRO_5037188518" evidence="6">
    <location>
        <begin position="27"/>
        <end position="611"/>
    </location>
</feature>
<dbReference type="Pfam" id="PF00082">
    <property type="entry name" value="Peptidase_S8"/>
    <property type="match status" value="1"/>
</dbReference>
<dbReference type="AlphaFoldDB" id="A0A956NDX9"/>
<dbReference type="InterPro" id="IPR050131">
    <property type="entry name" value="Peptidase_S8_subtilisin-like"/>
</dbReference>